<evidence type="ECO:0000256" key="1">
    <source>
        <dbReference type="SAM" id="MobiDB-lite"/>
    </source>
</evidence>
<organism evidence="3 4">
    <name type="scientific">Elysia crispata</name>
    <name type="common">lettuce slug</name>
    <dbReference type="NCBI Taxonomy" id="231223"/>
    <lineage>
        <taxon>Eukaryota</taxon>
        <taxon>Metazoa</taxon>
        <taxon>Spiralia</taxon>
        <taxon>Lophotrochozoa</taxon>
        <taxon>Mollusca</taxon>
        <taxon>Gastropoda</taxon>
        <taxon>Heterobranchia</taxon>
        <taxon>Euthyneura</taxon>
        <taxon>Panpulmonata</taxon>
        <taxon>Sacoglossa</taxon>
        <taxon>Placobranchoidea</taxon>
        <taxon>Plakobranchidae</taxon>
        <taxon>Elysia</taxon>
    </lineage>
</organism>
<accession>A0AAE0ZJ08</accession>
<comment type="caution">
    <text evidence="3">The sequence shown here is derived from an EMBL/GenBank/DDBJ whole genome shotgun (WGS) entry which is preliminary data.</text>
</comment>
<keyword evidence="2" id="KW-0812">Transmembrane</keyword>
<dbReference type="EMBL" id="JAWDGP010003865">
    <property type="protein sequence ID" value="KAK3770195.1"/>
    <property type="molecule type" value="Genomic_DNA"/>
</dbReference>
<protein>
    <submittedName>
        <fullName evidence="3">Uncharacterized protein</fullName>
    </submittedName>
</protein>
<gene>
    <name evidence="3" type="ORF">RRG08_038706</name>
</gene>
<evidence type="ECO:0000256" key="2">
    <source>
        <dbReference type="SAM" id="Phobius"/>
    </source>
</evidence>
<evidence type="ECO:0000313" key="4">
    <source>
        <dbReference type="Proteomes" id="UP001283361"/>
    </source>
</evidence>
<sequence>MIIKDNSSNNGGRSCSNKIAILKMVMVLVEVMLAVTLVVTGADIMVALLVLAAEKEEMSFFGFFFFTGNNLKVPETKTTSRAITCDRRKPVHKYNCCENYAGTSSVKPAEQNGKNRTINILNSSVRDRKTATSKTKTRQKRRDDYSEINPKDRSSMLEGERETLWSIRQLEQIERAHCSGHFRSRKQPMAVSSVRCP</sequence>
<keyword evidence="2" id="KW-1133">Transmembrane helix</keyword>
<dbReference type="Proteomes" id="UP001283361">
    <property type="component" value="Unassembled WGS sequence"/>
</dbReference>
<proteinExistence type="predicted"/>
<name>A0AAE0ZJ08_9GAST</name>
<feature type="region of interest" description="Disordered" evidence="1">
    <location>
        <begin position="126"/>
        <end position="159"/>
    </location>
</feature>
<feature type="transmembrane region" description="Helical" evidence="2">
    <location>
        <begin position="31"/>
        <end position="53"/>
    </location>
</feature>
<keyword evidence="2" id="KW-0472">Membrane</keyword>
<keyword evidence="4" id="KW-1185">Reference proteome</keyword>
<reference evidence="3" key="1">
    <citation type="journal article" date="2023" name="G3 (Bethesda)">
        <title>A reference genome for the long-term kleptoplast-retaining sea slug Elysia crispata morphotype clarki.</title>
        <authorList>
            <person name="Eastman K.E."/>
            <person name="Pendleton A.L."/>
            <person name="Shaikh M.A."/>
            <person name="Suttiyut T."/>
            <person name="Ogas R."/>
            <person name="Tomko P."/>
            <person name="Gavelis G."/>
            <person name="Widhalm J.R."/>
            <person name="Wisecaver J.H."/>
        </authorList>
    </citation>
    <scope>NUCLEOTIDE SEQUENCE</scope>
    <source>
        <strain evidence="3">ECLA1</strain>
    </source>
</reference>
<evidence type="ECO:0000313" key="3">
    <source>
        <dbReference type="EMBL" id="KAK3770195.1"/>
    </source>
</evidence>
<feature type="compositionally biased region" description="Basic and acidic residues" evidence="1">
    <location>
        <begin position="141"/>
        <end position="159"/>
    </location>
</feature>
<dbReference type="AlphaFoldDB" id="A0AAE0ZJ08"/>